<comment type="caution">
    <text evidence="2">The sequence shown here is derived from an EMBL/GenBank/DDBJ whole genome shotgun (WGS) entry which is preliminary data.</text>
</comment>
<accession>A0ABP3IJV3</accession>
<feature type="compositionally biased region" description="Basic and acidic residues" evidence="1">
    <location>
        <begin position="1"/>
        <end position="16"/>
    </location>
</feature>
<feature type="compositionally biased region" description="Low complexity" evidence="1">
    <location>
        <begin position="751"/>
        <end position="788"/>
    </location>
</feature>
<feature type="compositionally biased region" description="Basic and acidic residues" evidence="1">
    <location>
        <begin position="69"/>
        <end position="83"/>
    </location>
</feature>
<dbReference type="Proteomes" id="UP001500879">
    <property type="component" value="Unassembled WGS sequence"/>
</dbReference>
<feature type="compositionally biased region" description="Pro residues" evidence="1">
    <location>
        <begin position="563"/>
        <end position="572"/>
    </location>
</feature>
<proteinExistence type="predicted"/>
<sequence length="861" mass="85906">MDPTNREPEAPRRDADAPDSASVSGEDAARGPVPARVVQLVAGDYLLTVNPVDGSEIEPCPPGRLPAPAERRATADRAERDRAAMPPEPAGDSGPALPLVGRGEVRGRLGQLLSRGRSVRLTGPAGIGRTALLDAVAADCADLAPDGVVRLNGRHRTAADLLQELFAAVHHAPLHRPDRAGLLAVVREIGAVVVLDDLEFGGAALDELLDATPECAFLLAATPGVAAPSAESHVEEVVLGGLDRTDCLELLEAAVGRPLTDEEADWAADAWVESDGLPLRFVQAGAVLRLREADVAEAGAATDERPFSIPEDGAPAEEPAVGLAGLPRGVDPAVPLAARLGPAARATLRLALALGGEVPHQAQLPALVGDTHADAAVGELLAAGLITAVGAHYRLAAGVAGQLSGAGYDDGDAAGRVLSVAQHYSWWAGHPSVTPERVAAEADTVLAALAALVSGGAPGQPAAAVLLARTAAPAFAGALHWSAWERGLRHGQEAARLAGEVGEEAYFHHELGVLALCTGNLDRARAELEASTGLRGVLADKRGAVASRRALALVADRSRPVAAPGPVPPQGPSGPSAARPVMPSPRTARMPQTPGGEEVPAARSEQSATPPSVGRPVAARAAFGAPAVDPDSVTTAAFRKVPAAAVGGSGAGRMAGVQSWAQKLTSGGARRNLVAAGAGVVLAAVLGTVVTLGATSGNGSQGGGDSKDVKPGPSASQQDGDGGVGADRPQVGHDGPAPVSGGRSSARPERSGTPGETPEPSGTPSGTGTPSPSGSGTPSGTPSQTRTPGDGDSTSPKPTGDPEPTGKPKPSDDPKPPTGDPKPTTDPKPTGDGHETPAPPSSHSPGGGSGSASAVGSGAGR</sequence>
<keyword evidence="2" id="KW-0067">ATP-binding</keyword>
<organism evidence="2 3">
    <name type="scientific">Streptomyces luteireticuli</name>
    <dbReference type="NCBI Taxonomy" id="173858"/>
    <lineage>
        <taxon>Bacteria</taxon>
        <taxon>Bacillati</taxon>
        <taxon>Actinomycetota</taxon>
        <taxon>Actinomycetes</taxon>
        <taxon>Kitasatosporales</taxon>
        <taxon>Streptomycetaceae</taxon>
        <taxon>Streptomyces</taxon>
    </lineage>
</organism>
<keyword evidence="2" id="KW-0547">Nucleotide-binding</keyword>
<name>A0ABP3IJV3_9ACTN</name>
<feature type="compositionally biased region" description="Basic and acidic residues" evidence="1">
    <location>
        <begin position="823"/>
        <end position="835"/>
    </location>
</feature>
<dbReference type="EMBL" id="BAAABX010000033">
    <property type="protein sequence ID" value="GAA0406723.1"/>
    <property type="molecule type" value="Genomic_DNA"/>
</dbReference>
<feature type="compositionally biased region" description="Low complexity" evidence="1">
    <location>
        <begin position="851"/>
        <end position="861"/>
    </location>
</feature>
<feature type="compositionally biased region" description="Basic and acidic residues" evidence="1">
    <location>
        <begin position="804"/>
        <end position="815"/>
    </location>
</feature>
<feature type="region of interest" description="Disordered" evidence="1">
    <location>
        <begin position="560"/>
        <end position="616"/>
    </location>
</feature>
<dbReference type="GO" id="GO:0005524">
    <property type="term" value="F:ATP binding"/>
    <property type="evidence" value="ECO:0007669"/>
    <property type="project" value="UniProtKB-KW"/>
</dbReference>
<protein>
    <submittedName>
        <fullName evidence="2">ATP-binding protein</fullName>
    </submittedName>
</protein>
<dbReference type="InterPro" id="IPR027417">
    <property type="entry name" value="P-loop_NTPase"/>
</dbReference>
<dbReference type="RefSeq" id="WP_344024152.1">
    <property type="nucleotide sequence ID" value="NZ_BAAABX010000033.1"/>
</dbReference>
<reference evidence="3" key="1">
    <citation type="journal article" date="2019" name="Int. J. Syst. Evol. Microbiol.">
        <title>The Global Catalogue of Microorganisms (GCM) 10K type strain sequencing project: providing services to taxonomists for standard genome sequencing and annotation.</title>
        <authorList>
            <consortium name="The Broad Institute Genomics Platform"/>
            <consortium name="The Broad Institute Genome Sequencing Center for Infectious Disease"/>
            <person name="Wu L."/>
            <person name="Ma J."/>
        </authorList>
    </citation>
    <scope>NUCLEOTIDE SEQUENCE [LARGE SCALE GENOMIC DNA]</scope>
    <source>
        <strain evidence="3">JCM 4788</strain>
    </source>
</reference>
<evidence type="ECO:0000313" key="3">
    <source>
        <dbReference type="Proteomes" id="UP001500879"/>
    </source>
</evidence>
<feature type="region of interest" description="Disordered" evidence="1">
    <location>
        <begin position="1"/>
        <end position="33"/>
    </location>
</feature>
<gene>
    <name evidence="2" type="ORF">GCM10010357_29560</name>
</gene>
<evidence type="ECO:0000256" key="1">
    <source>
        <dbReference type="SAM" id="MobiDB-lite"/>
    </source>
</evidence>
<feature type="region of interest" description="Disordered" evidence="1">
    <location>
        <begin position="51"/>
        <end position="98"/>
    </location>
</feature>
<evidence type="ECO:0000313" key="2">
    <source>
        <dbReference type="EMBL" id="GAA0406723.1"/>
    </source>
</evidence>
<dbReference type="SUPFAM" id="SSF52540">
    <property type="entry name" value="P-loop containing nucleoside triphosphate hydrolases"/>
    <property type="match status" value="1"/>
</dbReference>
<feature type="region of interest" description="Disordered" evidence="1">
    <location>
        <begin position="694"/>
        <end position="861"/>
    </location>
</feature>
<keyword evidence="3" id="KW-1185">Reference proteome</keyword>